<protein>
    <submittedName>
        <fullName evidence="1">Transposon Ty3-I Gag-Pol polyprotein</fullName>
    </submittedName>
</protein>
<gene>
    <name evidence="1" type="ORF">OWV82_022843</name>
</gene>
<sequence length="203" mass="23006">MSLISPSPFAQWGVDLIGPLPQGRAQVKYAVVAIDYFTKWVEGEALFKTWCSELGIDLKFTSPAHPQANSQVEATNKTVKKALKTRLDEKKGSWVDELSDVLWAYRTTSITTIGETPFSLAFGTEAVILAKIGIPTYQTLSFQEQRNNEVLYVNLDMLKEKKETAQVLVATYQQKSFRYYNKKVKARRFMEGDLVLRKVTLKA</sequence>
<dbReference type="EMBL" id="CM051406">
    <property type="protein sequence ID" value="KAJ4702859.1"/>
    <property type="molecule type" value="Genomic_DNA"/>
</dbReference>
<proteinExistence type="predicted"/>
<keyword evidence="2" id="KW-1185">Reference proteome</keyword>
<name>A0ACC1WWN3_MELAZ</name>
<reference evidence="1 2" key="1">
    <citation type="journal article" date="2023" name="Science">
        <title>Complex scaffold remodeling in plant triterpene biosynthesis.</title>
        <authorList>
            <person name="De La Pena R."/>
            <person name="Hodgson H."/>
            <person name="Liu J.C."/>
            <person name="Stephenson M.J."/>
            <person name="Martin A.C."/>
            <person name="Owen C."/>
            <person name="Harkess A."/>
            <person name="Leebens-Mack J."/>
            <person name="Jimenez L.E."/>
            <person name="Osbourn A."/>
            <person name="Sattely E.S."/>
        </authorList>
    </citation>
    <scope>NUCLEOTIDE SEQUENCE [LARGE SCALE GENOMIC DNA]</scope>
    <source>
        <strain evidence="2">cv. JPN11</strain>
        <tissue evidence="1">Leaf</tissue>
    </source>
</reference>
<dbReference type="Proteomes" id="UP001164539">
    <property type="component" value="Chromosome 13"/>
</dbReference>
<comment type="caution">
    <text evidence="1">The sequence shown here is derived from an EMBL/GenBank/DDBJ whole genome shotgun (WGS) entry which is preliminary data.</text>
</comment>
<organism evidence="1 2">
    <name type="scientific">Melia azedarach</name>
    <name type="common">Chinaberry tree</name>
    <dbReference type="NCBI Taxonomy" id="155640"/>
    <lineage>
        <taxon>Eukaryota</taxon>
        <taxon>Viridiplantae</taxon>
        <taxon>Streptophyta</taxon>
        <taxon>Embryophyta</taxon>
        <taxon>Tracheophyta</taxon>
        <taxon>Spermatophyta</taxon>
        <taxon>Magnoliopsida</taxon>
        <taxon>eudicotyledons</taxon>
        <taxon>Gunneridae</taxon>
        <taxon>Pentapetalae</taxon>
        <taxon>rosids</taxon>
        <taxon>malvids</taxon>
        <taxon>Sapindales</taxon>
        <taxon>Meliaceae</taxon>
        <taxon>Melia</taxon>
    </lineage>
</organism>
<accession>A0ACC1WWN3</accession>
<evidence type="ECO:0000313" key="2">
    <source>
        <dbReference type="Proteomes" id="UP001164539"/>
    </source>
</evidence>
<evidence type="ECO:0000313" key="1">
    <source>
        <dbReference type="EMBL" id="KAJ4702859.1"/>
    </source>
</evidence>